<proteinExistence type="predicted"/>
<dbReference type="GO" id="GO:0006281">
    <property type="term" value="P:DNA repair"/>
    <property type="evidence" value="ECO:0007669"/>
    <property type="project" value="InterPro"/>
</dbReference>
<keyword evidence="3" id="KW-0547">Nucleotide-binding</keyword>
<dbReference type="EMBL" id="QTJU01000001">
    <property type="protein sequence ID" value="RFM29730.1"/>
    <property type="molecule type" value="Genomic_DNA"/>
</dbReference>
<comment type="caution">
    <text evidence="3">The sequence shown here is derived from an EMBL/GenBank/DDBJ whole genome shotgun (WGS) entry which is preliminary data.</text>
</comment>
<dbReference type="InterPro" id="IPR029491">
    <property type="entry name" value="Helicase_HTH"/>
</dbReference>
<dbReference type="FunFam" id="3.40.50.300:FF:001498">
    <property type="entry name" value="ATP-dependent DNA helicase"/>
    <property type="match status" value="1"/>
</dbReference>
<feature type="domain" description="DNA helicase Pif1-like DEAD-box helicase" evidence="1">
    <location>
        <begin position="19"/>
        <end position="173"/>
    </location>
</feature>
<reference evidence="3 4" key="1">
    <citation type="submission" date="2018-08" db="EMBL/GenBank/DDBJ databases">
        <title>Chitinophagaceae sp. K23C18032701, a novel bacterium isolated from forest soil.</title>
        <authorList>
            <person name="Wang C."/>
        </authorList>
    </citation>
    <scope>NUCLEOTIDE SEQUENCE [LARGE SCALE GENOMIC DNA]</scope>
    <source>
        <strain evidence="3 4">K23C18032701</strain>
    </source>
</reference>
<dbReference type="InterPro" id="IPR027417">
    <property type="entry name" value="P-loop_NTPase"/>
</dbReference>
<dbReference type="GO" id="GO:0003678">
    <property type="term" value="F:DNA helicase activity"/>
    <property type="evidence" value="ECO:0007669"/>
    <property type="project" value="InterPro"/>
</dbReference>
<evidence type="ECO:0000313" key="3">
    <source>
        <dbReference type="EMBL" id="RFM29730.1"/>
    </source>
</evidence>
<dbReference type="CDD" id="cd18809">
    <property type="entry name" value="SF1_C_RecD"/>
    <property type="match status" value="1"/>
</dbReference>
<dbReference type="PANTHER" id="PTHR47642">
    <property type="entry name" value="ATP-DEPENDENT DNA HELICASE"/>
    <property type="match status" value="1"/>
</dbReference>
<organism evidence="3 4">
    <name type="scientific">Deminuibacter soli</name>
    <dbReference type="NCBI Taxonomy" id="2291815"/>
    <lineage>
        <taxon>Bacteria</taxon>
        <taxon>Pseudomonadati</taxon>
        <taxon>Bacteroidota</taxon>
        <taxon>Chitinophagia</taxon>
        <taxon>Chitinophagales</taxon>
        <taxon>Chitinophagaceae</taxon>
        <taxon>Deminuibacter</taxon>
    </lineage>
</organism>
<dbReference type="InterPro" id="IPR051055">
    <property type="entry name" value="PIF1_helicase"/>
</dbReference>
<dbReference type="Pfam" id="PF14493">
    <property type="entry name" value="HTH_40"/>
    <property type="match status" value="1"/>
</dbReference>
<dbReference type="Pfam" id="PF05970">
    <property type="entry name" value="PIF1"/>
    <property type="match status" value="1"/>
</dbReference>
<dbReference type="Proteomes" id="UP000261284">
    <property type="component" value="Unassembled WGS sequence"/>
</dbReference>
<evidence type="ECO:0000259" key="1">
    <source>
        <dbReference type="Pfam" id="PF05970"/>
    </source>
</evidence>
<protein>
    <submittedName>
        <fullName evidence="3">Helicase</fullName>
    </submittedName>
</protein>
<name>A0A3E1NP87_9BACT</name>
<keyword evidence="3" id="KW-0347">Helicase</keyword>
<dbReference type="GO" id="GO:0000723">
    <property type="term" value="P:telomere maintenance"/>
    <property type="evidence" value="ECO:0007669"/>
    <property type="project" value="InterPro"/>
</dbReference>
<evidence type="ECO:0000259" key="2">
    <source>
        <dbReference type="Pfam" id="PF14493"/>
    </source>
</evidence>
<dbReference type="Gene3D" id="3.40.50.300">
    <property type="entry name" value="P-loop containing nucleotide triphosphate hydrolases"/>
    <property type="match status" value="1"/>
</dbReference>
<evidence type="ECO:0000313" key="4">
    <source>
        <dbReference type="Proteomes" id="UP000261284"/>
    </source>
</evidence>
<keyword evidence="3" id="KW-0067">ATP-binding</keyword>
<dbReference type="Gene3D" id="1.10.10.1390">
    <property type="entry name" value="ATP-dependent DNA helicase RecQ"/>
    <property type="match status" value="1"/>
</dbReference>
<dbReference type="OrthoDB" id="9763659at2"/>
<dbReference type="SUPFAM" id="SSF52540">
    <property type="entry name" value="P-loop containing nucleoside triphosphate hydrolases"/>
    <property type="match status" value="2"/>
</dbReference>
<keyword evidence="4" id="KW-1185">Reference proteome</keyword>
<dbReference type="RefSeq" id="WP_116845486.1">
    <property type="nucleotide sequence ID" value="NZ_QTJU01000001.1"/>
</dbReference>
<keyword evidence="3" id="KW-0378">Hydrolase</keyword>
<dbReference type="InterPro" id="IPR010285">
    <property type="entry name" value="DNA_helicase_pif1-like_DEAD"/>
</dbReference>
<feature type="domain" description="Helicase Helix-turn-helix" evidence="2">
    <location>
        <begin position="639"/>
        <end position="725"/>
    </location>
</feature>
<accession>A0A3E1NP87</accession>
<sequence length="739" mass="82782">MFLPDGTNQRFALAAQFVQYTNTHLFITGKAGTGKTTFLRYIREHSNKKMVIVAPTGVAAMNAGGVTIHSFFTIPPGLFVPGNSNEFNKPGMAVLNEQSLFKHARFNSEKRKLLQELELLVIDEASMVRADLLDAMDVVMRYYRGKQDIPFGGVQVLFIGDLFQLSPVAGNEEWEVLRNFYQGPYFFDAHAVRQSPPVVIELEKIYRQRDHTFINLLNNIRHNQAGAADLDFLQTRFLPGFEAPADKPYITLTTHNYRADAINQSELDKLPSTVHEFAAEIKGDFSEKSLPADKTLYLKEGAQIIFIRNDKGEARRFYNGKIAQISSIKEGEVYVKFPGSEEEMLLEREVWRNIRYALNPEKNVIEEEEIGSFAQYPIRLAWAITIHKSQGLTFERAIVDAGAAFAPGQVYVALSRLTSLEGLVLQSRIYPESIRTDERIVQYTRQAQTDESILQDILAKAQQTYLYHTLLQHFSLDTLATAWQELFDSYAHRQMPDKANAAVWAQKILTQLLTLQDTATKFNKQIAWLVATQAPVTQLQQRIEAAGTYFTPALQNIAAQLKTHIDEIIIKQKIQAYYKDLVALRALVQRKQQQLQQAAQLAAGIARGEQAGSLLGAVSTAQAAATPDEDTQVLGKGSSKNISLQLFKSGKNIAEIAAARGMATSTIETHLTSFITSGEIQLHELLTEEKTAVLLDVVTKNSDKTLSELKELLDDSYTYANIRAAMAHVALQQHTKPQP</sequence>
<dbReference type="AlphaFoldDB" id="A0A3E1NP87"/>
<gene>
    <name evidence="3" type="ORF">DXN05_01765</name>
</gene>
<dbReference type="PANTHER" id="PTHR47642:SF7">
    <property type="entry name" value="ATP-DEPENDENT DNA HELICASE PIF1"/>
    <property type="match status" value="1"/>
</dbReference>